<evidence type="ECO:0000256" key="3">
    <source>
        <dbReference type="ARBA" id="ARBA00022448"/>
    </source>
</evidence>
<gene>
    <name evidence="10" type="ORF">OSB1V03_LOCUS845</name>
</gene>
<dbReference type="OrthoDB" id="125856at2759"/>
<dbReference type="PANTHER" id="PTHR12100:SF0">
    <property type="entry name" value="EXOCYST COMPLEX COMPONENT 5"/>
    <property type="match status" value="1"/>
</dbReference>
<evidence type="ECO:0000256" key="4">
    <source>
        <dbReference type="ARBA" id="ARBA00022483"/>
    </source>
</evidence>
<keyword evidence="3" id="KW-0813">Transport</keyword>
<dbReference type="InterPro" id="IPR009976">
    <property type="entry name" value="Sec10-like"/>
</dbReference>
<dbReference type="InterPro" id="IPR048627">
    <property type="entry name" value="Sec10_HB"/>
</dbReference>
<evidence type="ECO:0000259" key="9">
    <source>
        <dbReference type="Pfam" id="PF20667"/>
    </source>
</evidence>
<dbReference type="PANTHER" id="PTHR12100">
    <property type="entry name" value="SEC10"/>
    <property type="match status" value="1"/>
</dbReference>
<dbReference type="GO" id="GO:0006893">
    <property type="term" value="P:Golgi to plasma membrane transport"/>
    <property type="evidence" value="ECO:0007669"/>
    <property type="project" value="TreeGrafter"/>
</dbReference>
<accession>A0A7R9KC67</accession>
<feature type="domain" description="Exocyst complex component Sec10-like alpha-helical bundle" evidence="8">
    <location>
        <begin position="157"/>
        <end position="695"/>
    </location>
</feature>
<dbReference type="Pfam" id="PF20667">
    <property type="entry name" value="Sec10_N"/>
    <property type="match status" value="1"/>
</dbReference>
<organism evidence="10">
    <name type="scientific">Medioppia subpectinata</name>
    <dbReference type="NCBI Taxonomy" id="1979941"/>
    <lineage>
        <taxon>Eukaryota</taxon>
        <taxon>Metazoa</taxon>
        <taxon>Ecdysozoa</taxon>
        <taxon>Arthropoda</taxon>
        <taxon>Chelicerata</taxon>
        <taxon>Arachnida</taxon>
        <taxon>Acari</taxon>
        <taxon>Acariformes</taxon>
        <taxon>Sarcoptiformes</taxon>
        <taxon>Oribatida</taxon>
        <taxon>Brachypylina</taxon>
        <taxon>Oppioidea</taxon>
        <taxon>Oppiidae</taxon>
        <taxon>Medioppia</taxon>
    </lineage>
</organism>
<sequence>MSSTRKFVPPKSRARKRPFSARGGRRLAWRSTAGRYDCFDARALREALESGVQDLKCIFDSHEKKAERLEMVCREEEKRLWLSVAHAQDSTRRSAQAFEALDARLGAVSAKVVYLGDQLEGVNTPRARAVEAQTLIRRFARFLTEDAAEDMDDLEATADVVQKLQLIATELPVGVRFDVARRLIGDKYDAIERQLIEAFVAAQREDDRARMRQVAATLAHFKGFSQCVDAFIETSVSSLSSSAHVFQEIPALCARTETLVRHVFPAPDHVMSKFVLNIFHGRLQESVSQQLAQFGDARDDRYLHKLHTLFANTSTLAQQLAASLAMDAAFLARLSRHVFARHLEDYVAVETQCLREKCQQLLRRYYESKNHQKRPHASIGTVLGFELKRDLQQRAKPSDESFVCEEVAITVLQETKLALQRCRALSARPQDIAATALRLFELQMHFLFAEHLDYGVDLALQSIPALDSKSAPEVHFLEVTRQCNAICHLADKQFIDSVLPLVANTAKHGECLNKKREITQQLQLRLNTGLERSLAVIVGWVRALLSSEQKKTDFKPETEVVMASRTAASVKVIKFVDAYVQRARDSLDGNNVLAFLQELGLRFHRALFDHFQQFQFSTAGAMTAICDLNEYRDCIARFQIPLLAQLFAALHALFNLLIVAPENLKHAMEEVALERSLLLSFIQLRVDYKTAKLQLK</sequence>
<evidence type="ECO:0000256" key="2">
    <source>
        <dbReference type="ARBA" id="ARBA00017524"/>
    </source>
</evidence>
<keyword evidence="11" id="KW-1185">Reference proteome</keyword>
<evidence type="ECO:0000313" key="11">
    <source>
        <dbReference type="Proteomes" id="UP000759131"/>
    </source>
</evidence>
<comment type="similarity">
    <text evidence="1">Belongs to the SEC10 family.</text>
</comment>
<keyword evidence="5" id="KW-0175">Coiled coil</keyword>
<feature type="region of interest" description="Disordered" evidence="7">
    <location>
        <begin position="1"/>
        <end position="20"/>
    </location>
</feature>
<keyword evidence="4" id="KW-0268">Exocytosis</keyword>
<name>A0A7R9KC67_9ACAR</name>
<dbReference type="Pfam" id="PF07393">
    <property type="entry name" value="Sec10_HB"/>
    <property type="match status" value="1"/>
</dbReference>
<dbReference type="EMBL" id="CAJPIZ010000210">
    <property type="protein sequence ID" value="CAG2100785.1"/>
    <property type="molecule type" value="Genomic_DNA"/>
</dbReference>
<evidence type="ECO:0000256" key="6">
    <source>
        <dbReference type="ARBA" id="ARBA00031471"/>
    </source>
</evidence>
<dbReference type="EMBL" id="OC854785">
    <property type="protein sequence ID" value="CAD7620355.1"/>
    <property type="molecule type" value="Genomic_DNA"/>
</dbReference>
<dbReference type="Proteomes" id="UP000759131">
    <property type="component" value="Unassembled WGS sequence"/>
</dbReference>
<dbReference type="GO" id="GO:0000145">
    <property type="term" value="C:exocyst"/>
    <property type="evidence" value="ECO:0007669"/>
    <property type="project" value="TreeGrafter"/>
</dbReference>
<reference evidence="10" key="1">
    <citation type="submission" date="2020-11" db="EMBL/GenBank/DDBJ databases">
        <authorList>
            <person name="Tran Van P."/>
        </authorList>
    </citation>
    <scope>NUCLEOTIDE SEQUENCE</scope>
</reference>
<evidence type="ECO:0000313" key="10">
    <source>
        <dbReference type="EMBL" id="CAD7620355.1"/>
    </source>
</evidence>
<evidence type="ECO:0000256" key="1">
    <source>
        <dbReference type="ARBA" id="ARBA00006572"/>
    </source>
</evidence>
<proteinExistence type="inferred from homology"/>
<protein>
    <recommendedName>
        <fullName evidence="2">Exocyst complex component 5</fullName>
    </recommendedName>
    <alternativeName>
        <fullName evidence="6">Exocyst complex component Sec10</fullName>
    </alternativeName>
</protein>
<dbReference type="GO" id="GO:0006887">
    <property type="term" value="P:exocytosis"/>
    <property type="evidence" value="ECO:0007669"/>
    <property type="project" value="UniProtKB-KW"/>
</dbReference>
<dbReference type="AlphaFoldDB" id="A0A7R9KC67"/>
<dbReference type="InterPro" id="IPR048625">
    <property type="entry name" value="Sec10_N"/>
</dbReference>
<evidence type="ECO:0000259" key="8">
    <source>
        <dbReference type="Pfam" id="PF07393"/>
    </source>
</evidence>
<evidence type="ECO:0000256" key="5">
    <source>
        <dbReference type="ARBA" id="ARBA00023054"/>
    </source>
</evidence>
<evidence type="ECO:0000256" key="7">
    <source>
        <dbReference type="SAM" id="MobiDB-lite"/>
    </source>
</evidence>
<feature type="domain" description="Exocyst complex component Sec10 N-terminal" evidence="9">
    <location>
        <begin position="45"/>
        <end position="151"/>
    </location>
</feature>